<gene>
    <name evidence="7" type="ORF">Krac_0330</name>
</gene>
<feature type="transmembrane region" description="Helical" evidence="6">
    <location>
        <begin position="375"/>
        <end position="400"/>
    </location>
</feature>
<evidence type="ECO:0000313" key="8">
    <source>
        <dbReference type="Proteomes" id="UP000004508"/>
    </source>
</evidence>
<accession>D6U7F7</accession>
<feature type="compositionally biased region" description="Polar residues" evidence="5">
    <location>
        <begin position="8"/>
        <end position="17"/>
    </location>
</feature>
<keyword evidence="8" id="KW-1185">Reference proteome</keyword>
<dbReference type="Proteomes" id="UP000004508">
    <property type="component" value="Unassembled WGS sequence"/>
</dbReference>
<comment type="caution">
    <text evidence="7">The sequence shown here is derived from an EMBL/GenBank/DDBJ whole genome shotgun (WGS) entry which is preliminary data.</text>
</comment>
<dbReference type="RefSeq" id="WP_007921947.1">
    <property type="nucleotide sequence ID" value="NZ_ADVG01000005.1"/>
</dbReference>
<keyword evidence="4 6" id="KW-0472">Membrane</keyword>
<feature type="transmembrane region" description="Helical" evidence="6">
    <location>
        <begin position="555"/>
        <end position="573"/>
    </location>
</feature>
<feature type="transmembrane region" description="Helical" evidence="6">
    <location>
        <begin position="334"/>
        <end position="354"/>
    </location>
</feature>
<dbReference type="InterPro" id="IPR002293">
    <property type="entry name" value="AA/rel_permease1"/>
</dbReference>
<evidence type="ECO:0000256" key="3">
    <source>
        <dbReference type="ARBA" id="ARBA00022989"/>
    </source>
</evidence>
<protein>
    <submittedName>
        <fullName evidence="7">Amino acid permease-associated region</fullName>
    </submittedName>
</protein>
<dbReference type="Gene3D" id="1.20.1740.10">
    <property type="entry name" value="Amino acid/polyamine transporter I"/>
    <property type="match status" value="1"/>
</dbReference>
<dbReference type="GO" id="GO:0022857">
    <property type="term" value="F:transmembrane transporter activity"/>
    <property type="evidence" value="ECO:0007669"/>
    <property type="project" value="InterPro"/>
</dbReference>
<evidence type="ECO:0000313" key="7">
    <source>
        <dbReference type="EMBL" id="EFH79818.1"/>
    </source>
</evidence>
<feature type="transmembrane region" description="Helical" evidence="6">
    <location>
        <begin position="151"/>
        <end position="177"/>
    </location>
</feature>
<dbReference type="GO" id="GO:0016020">
    <property type="term" value="C:membrane"/>
    <property type="evidence" value="ECO:0007669"/>
    <property type="project" value="UniProtKB-SubCell"/>
</dbReference>
<dbReference type="PANTHER" id="PTHR47704:SF1">
    <property type="entry name" value="POTASSIUM TRANSPORTER KIMA"/>
    <property type="match status" value="1"/>
</dbReference>
<feature type="compositionally biased region" description="Basic and acidic residues" evidence="5">
    <location>
        <begin position="18"/>
        <end position="32"/>
    </location>
</feature>
<feature type="region of interest" description="Disordered" evidence="5">
    <location>
        <begin position="1"/>
        <end position="48"/>
    </location>
</feature>
<feature type="transmembrane region" description="Helical" evidence="6">
    <location>
        <begin position="494"/>
        <end position="518"/>
    </location>
</feature>
<dbReference type="FunCoup" id="D6U7F7">
    <property type="interactions" value="11"/>
</dbReference>
<feature type="transmembrane region" description="Helical" evidence="6">
    <location>
        <begin position="420"/>
        <end position="441"/>
    </location>
</feature>
<evidence type="ECO:0000256" key="4">
    <source>
        <dbReference type="ARBA" id="ARBA00023136"/>
    </source>
</evidence>
<keyword evidence="3 6" id="KW-1133">Transmembrane helix</keyword>
<name>D6U7F7_KTERA</name>
<evidence type="ECO:0000256" key="6">
    <source>
        <dbReference type="SAM" id="Phobius"/>
    </source>
</evidence>
<feature type="transmembrane region" description="Helical" evidence="6">
    <location>
        <begin position="226"/>
        <end position="248"/>
    </location>
</feature>
<dbReference type="Pfam" id="PF13520">
    <property type="entry name" value="AA_permease_2"/>
    <property type="match status" value="1"/>
</dbReference>
<feature type="transmembrane region" description="Helical" evidence="6">
    <location>
        <begin position="254"/>
        <end position="280"/>
    </location>
</feature>
<feature type="transmembrane region" description="Helical" evidence="6">
    <location>
        <begin position="468"/>
        <end position="488"/>
    </location>
</feature>
<dbReference type="eggNOG" id="COG0531">
    <property type="taxonomic scope" value="Bacteria"/>
</dbReference>
<feature type="transmembrane region" description="Helical" evidence="6">
    <location>
        <begin position="530"/>
        <end position="549"/>
    </location>
</feature>
<dbReference type="EMBL" id="ADVG01000005">
    <property type="protein sequence ID" value="EFH79818.1"/>
    <property type="molecule type" value="Genomic_DNA"/>
</dbReference>
<proteinExistence type="predicted"/>
<comment type="subcellular location">
    <subcellularLocation>
        <location evidence="1">Membrane</location>
        <topology evidence="1">Multi-pass membrane protein</topology>
    </subcellularLocation>
</comment>
<evidence type="ECO:0000256" key="5">
    <source>
        <dbReference type="SAM" id="MobiDB-lite"/>
    </source>
</evidence>
<feature type="transmembrane region" description="Helical" evidence="6">
    <location>
        <begin position="183"/>
        <end position="205"/>
    </location>
</feature>
<evidence type="ECO:0000256" key="1">
    <source>
        <dbReference type="ARBA" id="ARBA00004141"/>
    </source>
</evidence>
<evidence type="ECO:0000256" key="2">
    <source>
        <dbReference type="ARBA" id="ARBA00022692"/>
    </source>
</evidence>
<sequence length="753" mass="81864">MGKKHTNDSFQSGTNDGSDGRGEQDQHQREQDTSAPTPSERLPTLDERNISVLRRVGNEWRRFSGNPEVWRDALPVDPSLGTYPDHAEIRPTRFGRFVRVFLQSEPPTVEATSAAEVPPSLLGRIGYYLKRIVLGAPLKSSAIVHERMRKLVALAVLSADALSSVAYGPEAILAILVLGGSAALTYTPPIAAVIAFLMLTVGLSYRQTIRAYPHGGGSYIVASDNLGHVPGLVAAAGLLTDYILTVAVSVSSGIAAITSAIPSLAQAIVPLGVGVIVVLLAGNLRGVRQAGVIFAAPTYAFIFAIFTLVIVGLSQAAGRGFHPIPPPPLPAMEAVSVLLLLRAFASGSTAMTGIEAISNAVPAFQPVEWRNARTTLTWMVGLLIALFVGTITLIHLYGVVPNAHETILSQLAHRSFDSGFMYAFTQAATAAILLMAANTAYNDFPRVLFLLARDRYAPRTFLRMGDRLAFSNGIILLSVIATVIYVVFGGKTDLLIPLYAVGVFLAFTLSQAGMVVHWWRLRDAHWRRSLFFNAIGCLLSAIVFLTAGLTKFTEGAWVALLTIGLFILVAMRIRRHYDLAAQALALQAGVIEVPQPQRLPALVSGVEAGLAEAEETPEEIHHLVIVLVASLDRASMRALAYAASLQQPVLVLHLSSTEEDAKRFRDYWHLWGDHLPLAVIVSPYRAIVAPIVKYIEVLHWQRPDLTVTVILPEIVVRHWWHRILHGQTASQLRHALRPLPKIVVTTIPFHLPD</sequence>
<dbReference type="InParanoid" id="D6U7F7"/>
<dbReference type="OrthoDB" id="9759676at2"/>
<dbReference type="InterPro" id="IPR053153">
    <property type="entry name" value="APC_K+_Transporter"/>
</dbReference>
<dbReference type="PANTHER" id="PTHR47704">
    <property type="entry name" value="POTASSIUM TRANSPORTER KIMA"/>
    <property type="match status" value="1"/>
</dbReference>
<organism evidence="7 8">
    <name type="scientific">Ktedonobacter racemifer DSM 44963</name>
    <dbReference type="NCBI Taxonomy" id="485913"/>
    <lineage>
        <taxon>Bacteria</taxon>
        <taxon>Bacillati</taxon>
        <taxon>Chloroflexota</taxon>
        <taxon>Ktedonobacteria</taxon>
        <taxon>Ktedonobacterales</taxon>
        <taxon>Ktedonobacteraceae</taxon>
        <taxon>Ktedonobacter</taxon>
    </lineage>
</organism>
<keyword evidence="2 6" id="KW-0812">Transmembrane</keyword>
<dbReference type="AlphaFoldDB" id="D6U7F7"/>
<feature type="transmembrane region" description="Helical" evidence="6">
    <location>
        <begin position="292"/>
        <end position="314"/>
    </location>
</feature>
<dbReference type="STRING" id="485913.Krac_0330"/>
<reference evidence="7 8" key="1">
    <citation type="journal article" date="2011" name="Stand. Genomic Sci.">
        <title>Non-contiguous finished genome sequence and contextual data of the filamentous soil bacterium Ktedonobacter racemifer type strain (SOSP1-21).</title>
        <authorList>
            <person name="Chang Y.J."/>
            <person name="Land M."/>
            <person name="Hauser L."/>
            <person name="Chertkov O."/>
            <person name="Del Rio T.G."/>
            <person name="Nolan M."/>
            <person name="Copeland A."/>
            <person name="Tice H."/>
            <person name="Cheng J.F."/>
            <person name="Lucas S."/>
            <person name="Han C."/>
            <person name="Goodwin L."/>
            <person name="Pitluck S."/>
            <person name="Ivanova N."/>
            <person name="Ovchinikova G."/>
            <person name="Pati A."/>
            <person name="Chen A."/>
            <person name="Palaniappan K."/>
            <person name="Mavromatis K."/>
            <person name="Liolios K."/>
            <person name="Brettin T."/>
            <person name="Fiebig A."/>
            <person name="Rohde M."/>
            <person name="Abt B."/>
            <person name="Goker M."/>
            <person name="Detter J.C."/>
            <person name="Woyke T."/>
            <person name="Bristow J."/>
            <person name="Eisen J.A."/>
            <person name="Markowitz V."/>
            <person name="Hugenholtz P."/>
            <person name="Kyrpides N.C."/>
            <person name="Klenk H.P."/>
            <person name="Lapidus A."/>
        </authorList>
    </citation>
    <scope>NUCLEOTIDE SEQUENCE [LARGE SCALE GENOMIC DNA]</scope>
    <source>
        <strain evidence="8">DSM 44963</strain>
    </source>
</reference>